<organism evidence="2 3">
    <name type="scientific">Madurella mycetomatis</name>
    <dbReference type="NCBI Taxonomy" id="100816"/>
    <lineage>
        <taxon>Eukaryota</taxon>
        <taxon>Fungi</taxon>
        <taxon>Dikarya</taxon>
        <taxon>Ascomycota</taxon>
        <taxon>Pezizomycotina</taxon>
        <taxon>Sordariomycetes</taxon>
        <taxon>Sordariomycetidae</taxon>
        <taxon>Sordariales</taxon>
        <taxon>Sordariales incertae sedis</taxon>
        <taxon>Madurella</taxon>
    </lineage>
</organism>
<comment type="caution">
    <text evidence="2">The sequence shown here is derived from an EMBL/GenBank/DDBJ whole genome shotgun (WGS) entry which is preliminary data.</text>
</comment>
<sequence length="163" mass="17469">MSLGALTTTFTPPASCRASLTGPPIYDGRYYQGPVFTSDCFPPNYSFSRSPDNYYSPAIACPVGYSTGCMNINVQGTVTETAVICCPPSLTCNPNMLLWEQTLGCNSRFRATIFPTVHYMSGSVVTSTGATTETGTFDGALNAYSVQIRFQATDLPTTTSETD</sequence>
<proteinExistence type="predicted"/>
<reference evidence="2" key="2">
    <citation type="submission" date="2015-06" db="EMBL/GenBank/DDBJ databases">
        <authorList>
            <person name="Hoefler B.C."/>
            <person name="Straight P.D."/>
        </authorList>
    </citation>
    <scope>NUCLEOTIDE SEQUENCE [LARGE SCALE GENOMIC DNA]</scope>
    <source>
        <strain evidence="2">Mm55</strain>
    </source>
</reference>
<keyword evidence="3" id="KW-1185">Reference proteome</keyword>
<name>A0A175WC49_9PEZI</name>
<dbReference type="Proteomes" id="UP000078237">
    <property type="component" value="Unassembled WGS sequence"/>
</dbReference>
<dbReference type="VEuPathDB" id="FungiDB:MMYC01_203478"/>
<evidence type="ECO:0000313" key="2">
    <source>
        <dbReference type="EMBL" id="KXX81348.1"/>
    </source>
</evidence>
<reference evidence="2 3" key="3">
    <citation type="submission" date="2016-01" db="EMBL/GenBank/DDBJ databases">
        <title>Madurella mycetomatis genome sequencing.</title>
        <authorList>
            <person name="Van De Sande W."/>
        </authorList>
    </citation>
    <scope>NUCLEOTIDE SEQUENCE [LARGE SCALE GENOMIC DNA]</scope>
    <source>
        <strain evidence="2">Mm55</strain>
        <strain evidence="3">mm55</strain>
    </source>
</reference>
<reference evidence="3" key="1">
    <citation type="submission" date="2015-06" db="EMBL/GenBank/DDBJ databases">
        <authorList>
            <person name="van de Sande W.W.J."/>
        </authorList>
    </citation>
    <scope>NUCLEOTIDE SEQUENCE [LARGE SCALE GENOMIC DNA]</scope>
    <source>
        <strain evidence="3">mm55</strain>
    </source>
</reference>
<evidence type="ECO:0000313" key="3">
    <source>
        <dbReference type="Proteomes" id="UP000078237"/>
    </source>
</evidence>
<evidence type="ECO:0000313" key="1">
    <source>
        <dbReference type="EMBL" id="KXX78446.1"/>
    </source>
</evidence>
<accession>A0A175WC49</accession>
<gene>
    <name evidence="2" type="ORF">MMYC01_201424</name>
    <name evidence="1" type="ORF">MMYC01_203478</name>
</gene>
<protein>
    <submittedName>
        <fullName evidence="2">Uncharacterized protein</fullName>
    </submittedName>
</protein>
<dbReference type="AlphaFoldDB" id="A0A175WC49"/>
<dbReference type="EMBL" id="LCTW02000037">
    <property type="protein sequence ID" value="KXX81348.1"/>
    <property type="molecule type" value="Genomic_DNA"/>
</dbReference>
<dbReference type="OrthoDB" id="4770059at2759"/>
<dbReference type="VEuPathDB" id="FungiDB:MMYC01_201424"/>
<dbReference type="EMBL" id="LCTW02000120">
    <property type="protein sequence ID" value="KXX78446.1"/>
    <property type="molecule type" value="Genomic_DNA"/>
</dbReference>